<proteinExistence type="predicted"/>
<dbReference type="Proteomes" id="UP000184231">
    <property type="component" value="Unassembled WGS sequence"/>
</dbReference>
<organism evidence="2 3">
    <name type="scientific">Arenibacter nanhaiticus</name>
    <dbReference type="NCBI Taxonomy" id="558155"/>
    <lineage>
        <taxon>Bacteria</taxon>
        <taxon>Pseudomonadati</taxon>
        <taxon>Bacteroidota</taxon>
        <taxon>Flavobacteriia</taxon>
        <taxon>Flavobacteriales</taxon>
        <taxon>Flavobacteriaceae</taxon>
        <taxon>Arenibacter</taxon>
    </lineage>
</organism>
<protein>
    <recommendedName>
        <fullName evidence="1">GmrSD restriction endonucleases N-terminal domain-containing protein</fullName>
    </recommendedName>
</protein>
<dbReference type="STRING" id="558155.SAMN04487911_12841"/>
<gene>
    <name evidence="2" type="ORF">SAMN04487911_12841</name>
</gene>
<dbReference type="InterPro" id="IPR004919">
    <property type="entry name" value="GmrSD_N"/>
</dbReference>
<evidence type="ECO:0000313" key="3">
    <source>
        <dbReference type="Proteomes" id="UP000184231"/>
    </source>
</evidence>
<feature type="domain" description="GmrSD restriction endonucleases N-terminal" evidence="1">
    <location>
        <begin position="13"/>
        <end position="218"/>
    </location>
</feature>
<dbReference type="PANTHER" id="PTHR37292">
    <property type="entry name" value="VNG6097C"/>
    <property type="match status" value="1"/>
</dbReference>
<name>A0A1M6KY43_9FLAO</name>
<evidence type="ECO:0000313" key="2">
    <source>
        <dbReference type="EMBL" id="SHJ63829.1"/>
    </source>
</evidence>
<dbReference type="PANTHER" id="PTHR37292:SF2">
    <property type="entry name" value="DUF262 DOMAIN-CONTAINING PROTEIN"/>
    <property type="match status" value="1"/>
</dbReference>
<dbReference type="OrthoDB" id="9798761at2"/>
<dbReference type="AlphaFoldDB" id="A0A1M6KY43"/>
<evidence type="ECO:0000259" key="1">
    <source>
        <dbReference type="Pfam" id="PF03235"/>
    </source>
</evidence>
<dbReference type="Pfam" id="PF03235">
    <property type="entry name" value="GmrSD_N"/>
    <property type="match status" value="1"/>
</dbReference>
<dbReference type="EMBL" id="FQYX01000028">
    <property type="protein sequence ID" value="SHJ63829.1"/>
    <property type="molecule type" value="Genomic_DNA"/>
</dbReference>
<sequence length="598" mass="68964">MDIQKYNVNQHLIETLLSWIKSGEIAIPEIQRPFVWDGAKVRDLMDSLYQGYPIGYIITWRNPNIRLKDGSTSEGKKILIDGQQRVTALTAAILGDYVINKNYKRVRIKIAFNPIQEKFAVQTPVIVKDKQWIPDISKVLSGQINSFNFTNDFINNNPDLNQDDIVRAINKLFNLAKKQIGLIDLAADLDIETVTEIFIRINSQGVILSQADFVMSKIAANETFGGQELRKAIDYFSHLAVAPEFYQFIAEHDTDFAKTDYFQKMSWLKNESEDLYDPKYTDVLRVAFTTQFNRGKLSDLVSLLSGRNFETRTYEEEIAEASFKKLSNGIHHFINETNFKRFLMIIKSAGFITSKMIRSQNAINFAYIVYLKLKAQGENPANIETYVRRWYVYSVLTGRYSGSPESMFDFDIRQIELKSFKDYLQEKEDGELSQAFWNASLVQSLNTSVTSSPYFHVYLASQVRANDKGFLSKEITVGDLLTYRGDIHHIFPRNYLKKAGLPRGKYNQIANYVYMQQEVNIKVGAKAPSVYFGEILDQCNGSLLKYGGINELDELKINLIQNCIPESIFTMNIDHYDEFLLLRRKLMANKMREYYFSL</sequence>
<keyword evidence="3" id="KW-1185">Reference proteome</keyword>
<reference evidence="2 3" key="1">
    <citation type="submission" date="2016-11" db="EMBL/GenBank/DDBJ databases">
        <authorList>
            <person name="Jaros S."/>
            <person name="Januszkiewicz K."/>
            <person name="Wedrychowicz H."/>
        </authorList>
    </citation>
    <scope>NUCLEOTIDE SEQUENCE [LARGE SCALE GENOMIC DNA]</scope>
    <source>
        <strain evidence="2 3">CGMCC 1.8863</strain>
    </source>
</reference>
<dbReference type="RefSeq" id="WP_072765491.1">
    <property type="nucleotide sequence ID" value="NZ_FQYX01000028.1"/>
</dbReference>
<accession>A0A1M6KY43</accession>